<sequence>MEYYLGEYNAASCSPMRLVMFRCALDHVSRCARVLLQDNGACALTSCTTWDVPAAERKPEDPREVLRNLLLVGVGGSGRSSAVKLAASILEMNVVQIEISRVYGPSEWRDDVRKLLMQAGTLGRPLVFLFADNQVMYEGMVEDINMILNTGDIPNIYGMEEKVEILEKMQAALRESLSAIGSMMRADNVTLA</sequence>
<dbReference type="SUPFAM" id="SSF52540">
    <property type="entry name" value="P-loop containing nucleoside triphosphate hydrolases"/>
    <property type="match status" value="1"/>
</dbReference>
<comment type="similarity">
    <text evidence="1">Belongs to the dynein heavy chain family.</text>
</comment>
<evidence type="ECO:0000313" key="4">
    <source>
        <dbReference type="Proteomes" id="UP000653454"/>
    </source>
</evidence>
<dbReference type="GO" id="GO:0007018">
    <property type="term" value="P:microtubule-based movement"/>
    <property type="evidence" value="ECO:0007669"/>
    <property type="project" value="InterPro"/>
</dbReference>
<dbReference type="PANTHER" id="PTHR46961">
    <property type="entry name" value="DYNEIN HEAVY CHAIN 1, AXONEMAL-LIKE PROTEIN"/>
    <property type="match status" value="1"/>
</dbReference>
<dbReference type="Pfam" id="PF12780">
    <property type="entry name" value="AAA_8"/>
    <property type="match status" value="1"/>
</dbReference>
<dbReference type="GO" id="GO:0030286">
    <property type="term" value="C:dynein complex"/>
    <property type="evidence" value="ECO:0007669"/>
    <property type="project" value="InterPro"/>
</dbReference>
<dbReference type="GO" id="GO:0051959">
    <property type="term" value="F:dynein light intermediate chain binding"/>
    <property type="evidence" value="ECO:0007669"/>
    <property type="project" value="InterPro"/>
</dbReference>
<organism evidence="3 4">
    <name type="scientific">Plutella xylostella</name>
    <name type="common">Diamondback moth</name>
    <name type="synonym">Plutella maculipennis</name>
    <dbReference type="NCBI Taxonomy" id="51655"/>
    <lineage>
        <taxon>Eukaryota</taxon>
        <taxon>Metazoa</taxon>
        <taxon>Ecdysozoa</taxon>
        <taxon>Arthropoda</taxon>
        <taxon>Hexapoda</taxon>
        <taxon>Insecta</taxon>
        <taxon>Pterygota</taxon>
        <taxon>Neoptera</taxon>
        <taxon>Endopterygota</taxon>
        <taxon>Lepidoptera</taxon>
        <taxon>Glossata</taxon>
        <taxon>Ditrysia</taxon>
        <taxon>Yponomeutoidea</taxon>
        <taxon>Plutellidae</taxon>
        <taxon>Plutella</taxon>
    </lineage>
</organism>
<dbReference type="EMBL" id="CAJHNJ030000003">
    <property type="protein sequence ID" value="CAG9093244.1"/>
    <property type="molecule type" value="Genomic_DNA"/>
</dbReference>
<proteinExistence type="inferred from homology"/>
<feature type="domain" description="Dynein heavy chain AAA module D4" evidence="2">
    <location>
        <begin position="67"/>
        <end position="176"/>
    </location>
</feature>
<gene>
    <name evidence="3" type="ORF">PLXY2_LOCUS1295</name>
</gene>
<name>A0A8S4D6W1_PLUXY</name>
<dbReference type="AlphaFoldDB" id="A0A8S4D6W1"/>
<dbReference type="InterPro" id="IPR024317">
    <property type="entry name" value="Dynein_heavy_chain_D4_dom"/>
</dbReference>
<dbReference type="PANTHER" id="PTHR46961:SF13">
    <property type="entry name" value="DYNEIN AXONEMAL HEAVY CHAIN 3"/>
    <property type="match status" value="1"/>
</dbReference>
<dbReference type="Proteomes" id="UP000653454">
    <property type="component" value="Unassembled WGS sequence"/>
</dbReference>
<dbReference type="InterPro" id="IPR026983">
    <property type="entry name" value="DHC"/>
</dbReference>
<reference evidence="3" key="1">
    <citation type="submission" date="2020-11" db="EMBL/GenBank/DDBJ databases">
        <authorList>
            <person name="Whiteford S."/>
        </authorList>
    </citation>
    <scope>NUCLEOTIDE SEQUENCE</scope>
</reference>
<dbReference type="InterPro" id="IPR027417">
    <property type="entry name" value="P-loop_NTPase"/>
</dbReference>
<keyword evidence="4" id="KW-1185">Reference proteome</keyword>
<accession>A0A8S4D6W1</accession>
<dbReference type="Gene3D" id="3.40.50.300">
    <property type="entry name" value="P-loop containing nucleotide triphosphate hydrolases"/>
    <property type="match status" value="1"/>
</dbReference>
<dbReference type="GO" id="GO:0045505">
    <property type="term" value="F:dynein intermediate chain binding"/>
    <property type="evidence" value="ECO:0007669"/>
    <property type="project" value="InterPro"/>
</dbReference>
<evidence type="ECO:0000313" key="3">
    <source>
        <dbReference type="EMBL" id="CAG9093244.1"/>
    </source>
</evidence>
<comment type="caution">
    <text evidence="3">The sequence shown here is derived from an EMBL/GenBank/DDBJ whole genome shotgun (WGS) entry which is preliminary data.</text>
</comment>
<protein>
    <submittedName>
        <fullName evidence="3">(diamondback moth) hypothetical protein</fullName>
    </submittedName>
</protein>
<evidence type="ECO:0000256" key="1">
    <source>
        <dbReference type="ARBA" id="ARBA00008887"/>
    </source>
</evidence>
<evidence type="ECO:0000259" key="2">
    <source>
        <dbReference type="Pfam" id="PF12780"/>
    </source>
</evidence>